<organism evidence="3 4">
    <name type="scientific">Fulvimarina manganoxydans</name>
    <dbReference type="NCBI Taxonomy" id="937218"/>
    <lineage>
        <taxon>Bacteria</taxon>
        <taxon>Pseudomonadati</taxon>
        <taxon>Pseudomonadota</taxon>
        <taxon>Alphaproteobacteria</taxon>
        <taxon>Hyphomicrobiales</taxon>
        <taxon>Aurantimonadaceae</taxon>
        <taxon>Fulvimarina</taxon>
    </lineage>
</organism>
<name>A0A1W2EDU1_9HYPH</name>
<dbReference type="RefSeq" id="WP_139798496.1">
    <property type="nucleotide sequence ID" value="NZ_FWXR01000023.1"/>
</dbReference>
<evidence type="ECO:0000313" key="4">
    <source>
        <dbReference type="Proteomes" id="UP000192656"/>
    </source>
</evidence>
<sequence>MQTLKNVHDPLGTAVAAGFVVLGIVLVYSSQSMSAMGSVFPITTSSAMAILGLVLIGRNVVLGLRGITPGSSATKEGGIEGGSNLRRILFVLAMVAWIALLPVLGFFVASCLAYFAIMIVSVHERMSVKEMALLVILGLAILGGFTLLMSEVLLIPMPRGLFF</sequence>
<dbReference type="AlphaFoldDB" id="A0A1W2EDU1"/>
<dbReference type="EMBL" id="FWXR01000023">
    <property type="protein sequence ID" value="SMD07258.1"/>
    <property type="molecule type" value="Genomic_DNA"/>
</dbReference>
<feature type="domain" description="DUF1468" evidence="2">
    <location>
        <begin position="15"/>
        <end position="158"/>
    </location>
</feature>
<gene>
    <name evidence="3" type="ORF">SAMN06297251_12382</name>
</gene>
<keyword evidence="1" id="KW-0812">Transmembrane</keyword>
<dbReference type="InterPro" id="IPR009936">
    <property type="entry name" value="DUF1468"/>
</dbReference>
<keyword evidence="1" id="KW-1133">Transmembrane helix</keyword>
<dbReference type="STRING" id="937218.SAMN06297251_12382"/>
<keyword evidence="4" id="KW-1185">Reference proteome</keyword>
<dbReference type="Pfam" id="PF07331">
    <property type="entry name" value="TctB"/>
    <property type="match status" value="1"/>
</dbReference>
<accession>A0A1W2EDU1</accession>
<evidence type="ECO:0000313" key="3">
    <source>
        <dbReference type="EMBL" id="SMD07258.1"/>
    </source>
</evidence>
<feature type="transmembrane region" description="Helical" evidence="1">
    <location>
        <begin position="88"/>
        <end position="119"/>
    </location>
</feature>
<feature type="transmembrane region" description="Helical" evidence="1">
    <location>
        <begin position="35"/>
        <end position="56"/>
    </location>
</feature>
<dbReference type="Proteomes" id="UP000192656">
    <property type="component" value="Unassembled WGS sequence"/>
</dbReference>
<evidence type="ECO:0000256" key="1">
    <source>
        <dbReference type="SAM" id="Phobius"/>
    </source>
</evidence>
<reference evidence="3 4" key="1">
    <citation type="submission" date="2017-04" db="EMBL/GenBank/DDBJ databases">
        <authorList>
            <person name="Afonso C.L."/>
            <person name="Miller P.J."/>
            <person name="Scott M.A."/>
            <person name="Spackman E."/>
            <person name="Goraichik I."/>
            <person name="Dimitrov K.M."/>
            <person name="Suarez D.L."/>
            <person name="Swayne D.E."/>
        </authorList>
    </citation>
    <scope>NUCLEOTIDE SEQUENCE [LARGE SCALE GENOMIC DNA]</scope>
    <source>
        <strain evidence="3 4">CGMCC 1.10972</strain>
    </source>
</reference>
<evidence type="ECO:0000259" key="2">
    <source>
        <dbReference type="Pfam" id="PF07331"/>
    </source>
</evidence>
<dbReference type="OrthoDB" id="7916494at2"/>
<feature type="transmembrane region" description="Helical" evidence="1">
    <location>
        <begin position="131"/>
        <end position="155"/>
    </location>
</feature>
<feature type="transmembrane region" description="Helical" evidence="1">
    <location>
        <begin position="12"/>
        <end position="29"/>
    </location>
</feature>
<proteinExistence type="predicted"/>
<protein>
    <submittedName>
        <fullName evidence="3">Tripartite tricarboxylate transporter TctB family protein</fullName>
    </submittedName>
</protein>
<keyword evidence="1" id="KW-0472">Membrane</keyword>